<dbReference type="InterPro" id="IPR017871">
    <property type="entry name" value="ABC_transporter-like_CS"/>
</dbReference>
<evidence type="ECO:0000313" key="5">
    <source>
        <dbReference type="EMBL" id="HII59286.1"/>
    </source>
</evidence>
<dbReference type="InterPro" id="IPR017911">
    <property type="entry name" value="MacB-like_ATP-bd"/>
</dbReference>
<dbReference type="AlphaFoldDB" id="A0A832WKS2"/>
<comment type="caution">
    <text evidence="5">The sequence shown here is derived from an EMBL/GenBank/DDBJ whole genome shotgun (WGS) entry which is preliminary data.</text>
</comment>
<dbReference type="InterPro" id="IPR027417">
    <property type="entry name" value="P-loop_NTPase"/>
</dbReference>
<protein>
    <submittedName>
        <fullName evidence="5">ABC transporter ATP-binding protein</fullName>
    </submittedName>
</protein>
<dbReference type="PROSITE" id="PS00211">
    <property type="entry name" value="ABC_TRANSPORTER_1"/>
    <property type="match status" value="1"/>
</dbReference>
<dbReference type="PROSITE" id="PS50893">
    <property type="entry name" value="ABC_TRANSPORTER_2"/>
    <property type="match status" value="1"/>
</dbReference>
<sequence>MIKLKNVTKTYKMGEEIIYALKNVNLNIKEGEFVSIMGPSGSGKSTMLNIIGCLDKPTEGEVYIDNIKTNDLDDDELTKIRRDKIGFVFQQFNLIPLLTALENVELPLIFKYRGAMSGEERRKRALECLKMAELEERFANHKPNQLSGGQQQRVAIARALANNPPIILADEPTGALDSKTGEKIMQLLKKLNEEDGKTVVVVTHDINVARFGERIIYLKDGEVEREEKLRGFDDR</sequence>
<dbReference type="EMBL" id="DUJR01000007">
    <property type="protein sequence ID" value="HII59286.1"/>
    <property type="molecule type" value="Genomic_DNA"/>
</dbReference>
<dbReference type="GO" id="GO:0005524">
    <property type="term" value="F:ATP binding"/>
    <property type="evidence" value="ECO:0007669"/>
    <property type="project" value="UniProtKB-KW"/>
</dbReference>
<dbReference type="Pfam" id="PF00005">
    <property type="entry name" value="ABC_tran"/>
    <property type="match status" value="1"/>
</dbReference>
<evidence type="ECO:0000256" key="2">
    <source>
        <dbReference type="ARBA" id="ARBA00022741"/>
    </source>
</evidence>
<dbReference type="GO" id="GO:0016887">
    <property type="term" value="F:ATP hydrolysis activity"/>
    <property type="evidence" value="ECO:0007669"/>
    <property type="project" value="InterPro"/>
</dbReference>
<dbReference type="SUPFAM" id="SSF52540">
    <property type="entry name" value="P-loop containing nucleoside triphosphate hydrolases"/>
    <property type="match status" value="1"/>
</dbReference>
<dbReference type="PANTHER" id="PTHR24220:SF86">
    <property type="entry name" value="ABC TRANSPORTER ABCH.1"/>
    <property type="match status" value="1"/>
</dbReference>
<dbReference type="SMR" id="A0A832WKS2"/>
<dbReference type="GO" id="GO:0098796">
    <property type="term" value="C:membrane protein complex"/>
    <property type="evidence" value="ECO:0007669"/>
    <property type="project" value="UniProtKB-ARBA"/>
</dbReference>
<dbReference type="Proteomes" id="UP000645676">
    <property type="component" value="Unassembled WGS sequence"/>
</dbReference>
<keyword evidence="3 5" id="KW-0067">ATP-binding</keyword>
<evidence type="ECO:0000259" key="4">
    <source>
        <dbReference type="PROSITE" id="PS50893"/>
    </source>
</evidence>
<keyword evidence="1" id="KW-0813">Transport</keyword>
<proteinExistence type="predicted"/>
<dbReference type="RefSeq" id="WP_010870305.1">
    <property type="nucleotide sequence ID" value="NC_000909.1"/>
</dbReference>
<name>A0A832WKS2_9EURY</name>
<dbReference type="InterPro" id="IPR015854">
    <property type="entry name" value="ABC_transpr_LolD-like"/>
</dbReference>
<dbReference type="FunFam" id="3.40.50.300:FF:000032">
    <property type="entry name" value="Export ABC transporter ATP-binding protein"/>
    <property type="match status" value="1"/>
</dbReference>
<dbReference type="OMA" id="MIMYDEP"/>
<gene>
    <name evidence="5" type="ORF">HA335_01695</name>
</gene>
<evidence type="ECO:0000313" key="6">
    <source>
        <dbReference type="Proteomes" id="UP000645676"/>
    </source>
</evidence>
<evidence type="ECO:0000256" key="1">
    <source>
        <dbReference type="ARBA" id="ARBA00022448"/>
    </source>
</evidence>
<reference evidence="5" key="1">
    <citation type="journal article" date="2020" name="bioRxiv">
        <title>A rank-normalized archaeal taxonomy based on genome phylogeny resolves widespread incomplete and uneven classifications.</title>
        <authorList>
            <person name="Rinke C."/>
            <person name="Chuvochina M."/>
            <person name="Mussig A.J."/>
            <person name="Chaumeil P.-A."/>
            <person name="Waite D.W."/>
            <person name="Whitman W.B."/>
            <person name="Parks D.H."/>
            <person name="Hugenholtz P."/>
        </authorList>
    </citation>
    <scope>NUCLEOTIDE SEQUENCE</scope>
    <source>
        <strain evidence="5">UBA8849</strain>
    </source>
</reference>
<keyword evidence="2" id="KW-0547">Nucleotide-binding</keyword>
<feature type="domain" description="ABC transporter" evidence="4">
    <location>
        <begin position="2"/>
        <end position="235"/>
    </location>
</feature>
<dbReference type="Gene3D" id="3.40.50.300">
    <property type="entry name" value="P-loop containing nucleotide triphosphate hydrolases"/>
    <property type="match status" value="1"/>
</dbReference>
<accession>A0A832WKS2</accession>
<dbReference type="SMART" id="SM00382">
    <property type="entry name" value="AAA"/>
    <property type="match status" value="1"/>
</dbReference>
<dbReference type="InterPro" id="IPR003593">
    <property type="entry name" value="AAA+_ATPase"/>
</dbReference>
<dbReference type="GO" id="GO:0005886">
    <property type="term" value="C:plasma membrane"/>
    <property type="evidence" value="ECO:0007669"/>
    <property type="project" value="TreeGrafter"/>
</dbReference>
<dbReference type="GO" id="GO:0022857">
    <property type="term" value="F:transmembrane transporter activity"/>
    <property type="evidence" value="ECO:0007669"/>
    <property type="project" value="TreeGrafter"/>
</dbReference>
<evidence type="ECO:0000256" key="3">
    <source>
        <dbReference type="ARBA" id="ARBA00022840"/>
    </source>
</evidence>
<dbReference type="CDD" id="cd03255">
    <property type="entry name" value="ABC_MJ0796_LolCDE_FtsE"/>
    <property type="match status" value="1"/>
</dbReference>
<organism evidence="5 6">
    <name type="scientific">Methanocaldococcus jannaschii</name>
    <dbReference type="NCBI Taxonomy" id="2190"/>
    <lineage>
        <taxon>Archaea</taxon>
        <taxon>Methanobacteriati</taxon>
        <taxon>Methanobacteriota</taxon>
        <taxon>Methanomada group</taxon>
        <taxon>Methanococci</taxon>
        <taxon>Methanococcales</taxon>
        <taxon>Methanocaldococcaceae</taxon>
        <taxon>Methanocaldococcus</taxon>
    </lineage>
</organism>
<dbReference type="PANTHER" id="PTHR24220">
    <property type="entry name" value="IMPORT ATP-BINDING PROTEIN"/>
    <property type="match status" value="1"/>
</dbReference>
<dbReference type="InterPro" id="IPR003439">
    <property type="entry name" value="ABC_transporter-like_ATP-bd"/>
</dbReference>